<keyword evidence="2" id="KW-1185">Reference proteome</keyword>
<sequence length="98" mass="11167">MLRLLLLPFSKLDPPLHSRQIASLPLHHVSIFCGFPFVRQPRCSTGLQFVVFTFLREPRCPSSMGLLFVISAFVSSHPLPTVAFQFHDPTLQVYNERS</sequence>
<gene>
    <name evidence="1" type="ORF">AVEN_75309_1</name>
</gene>
<evidence type="ECO:0000313" key="2">
    <source>
        <dbReference type="Proteomes" id="UP000499080"/>
    </source>
</evidence>
<comment type="caution">
    <text evidence="1">The sequence shown here is derived from an EMBL/GenBank/DDBJ whole genome shotgun (WGS) entry which is preliminary data.</text>
</comment>
<proteinExistence type="predicted"/>
<evidence type="ECO:0000313" key="1">
    <source>
        <dbReference type="EMBL" id="GBM47882.1"/>
    </source>
</evidence>
<reference evidence="1 2" key="1">
    <citation type="journal article" date="2019" name="Sci. Rep.">
        <title>Orb-weaving spider Araneus ventricosus genome elucidates the spidroin gene catalogue.</title>
        <authorList>
            <person name="Kono N."/>
            <person name="Nakamura H."/>
            <person name="Ohtoshi R."/>
            <person name="Moran D.A.P."/>
            <person name="Shinohara A."/>
            <person name="Yoshida Y."/>
            <person name="Fujiwara M."/>
            <person name="Mori M."/>
            <person name="Tomita M."/>
            <person name="Arakawa K."/>
        </authorList>
    </citation>
    <scope>NUCLEOTIDE SEQUENCE [LARGE SCALE GENOMIC DNA]</scope>
</reference>
<name>A0A4Y2G248_ARAVE</name>
<dbReference type="Proteomes" id="UP000499080">
    <property type="component" value="Unassembled WGS sequence"/>
</dbReference>
<dbReference type="AlphaFoldDB" id="A0A4Y2G248"/>
<accession>A0A4Y2G248</accession>
<protein>
    <submittedName>
        <fullName evidence="1">Uncharacterized protein</fullName>
    </submittedName>
</protein>
<dbReference type="EMBL" id="BGPR01001196">
    <property type="protein sequence ID" value="GBM47882.1"/>
    <property type="molecule type" value="Genomic_DNA"/>
</dbReference>
<organism evidence="1 2">
    <name type="scientific">Araneus ventricosus</name>
    <name type="common">Orbweaver spider</name>
    <name type="synonym">Epeira ventricosa</name>
    <dbReference type="NCBI Taxonomy" id="182803"/>
    <lineage>
        <taxon>Eukaryota</taxon>
        <taxon>Metazoa</taxon>
        <taxon>Ecdysozoa</taxon>
        <taxon>Arthropoda</taxon>
        <taxon>Chelicerata</taxon>
        <taxon>Arachnida</taxon>
        <taxon>Araneae</taxon>
        <taxon>Araneomorphae</taxon>
        <taxon>Entelegynae</taxon>
        <taxon>Araneoidea</taxon>
        <taxon>Araneidae</taxon>
        <taxon>Araneus</taxon>
    </lineage>
</organism>